<keyword evidence="2" id="KW-0227">DNA damage</keyword>
<evidence type="ECO:0000256" key="2">
    <source>
        <dbReference type="ARBA" id="ARBA00022763"/>
    </source>
</evidence>
<evidence type="ECO:0000313" key="6">
    <source>
        <dbReference type="Proteomes" id="UP000030755"/>
    </source>
</evidence>
<dbReference type="AlphaFoldDB" id="A0A075B327"/>
<dbReference type="InterPro" id="IPR038973">
    <property type="entry name" value="MutL/Mlh/Pms-like"/>
</dbReference>
<dbReference type="Gene3D" id="3.30.1540.20">
    <property type="entry name" value="MutL, C-terminal domain, dimerisation subdomain"/>
    <property type="match status" value="1"/>
</dbReference>
<dbReference type="OrthoDB" id="10263226at2759"/>
<feature type="domain" description="DNA mismatch repair protein S5" evidence="4">
    <location>
        <begin position="179"/>
        <end position="289"/>
    </location>
</feature>
<dbReference type="SUPFAM" id="SSF54211">
    <property type="entry name" value="Ribosomal protein S5 domain 2-like"/>
    <property type="match status" value="1"/>
</dbReference>
<comment type="similarity">
    <text evidence="1">Belongs to the DNA mismatch repair MutL/HexB family.</text>
</comment>
<dbReference type="Pfam" id="PF08676">
    <property type="entry name" value="MutL_C"/>
    <property type="match status" value="1"/>
</dbReference>
<dbReference type="InterPro" id="IPR042120">
    <property type="entry name" value="MutL_C_dimsub"/>
</dbReference>
<dbReference type="InterPro" id="IPR014721">
    <property type="entry name" value="Ribsml_uS5_D2-typ_fold_subgr"/>
</dbReference>
<dbReference type="InterPro" id="IPR013507">
    <property type="entry name" value="DNA_mismatch_S5_2-like"/>
</dbReference>
<dbReference type="GO" id="GO:0030983">
    <property type="term" value="F:mismatched DNA binding"/>
    <property type="evidence" value="ECO:0007669"/>
    <property type="project" value="InterPro"/>
</dbReference>
<dbReference type="InterPro" id="IPR042121">
    <property type="entry name" value="MutL_C_regsub"/>
</dbReference>
<dbReference type="SUPFAM" id="SSF55874">
    <property type="entry name" value="ATPase domain of HSP90 chaperone/DNA topoisomerase II/histidine kinase"/>
    <property type="match status" value="1"/>
</dbReference>
<dbReference type="InterPro" id="IPR036890">
    <property type="entry name" value="HATPase_C_sf"/>
</dbReference>
<dbReference type="PANTHER" id="PTHR10073:SF52">
    <property type="entry name" value="MISMATCH REPAIR ENDONUCLEASE PMS2"/>
    <property type="match status" value="1"/>
</dbReference>
<dbReference type="PROSITE" id="PS00058">
    <property type="entry name" value="DNA_MISMATCH_REPAIR_1"/>
    <property type="match status" value="1"/>
</dbReference>
<dbReference type="Gene3D" id="3.30.565.10">
    <property type="entry name" value="Histidine kinase-like ATPase, C-terminal domain"/>
    <property type="match status" value="1"/>
</dbReference>
<dbReference type="SUPFAM" id="SSF118116">
    <property type="entry name" value="DNA mismatch repair protein MutL"/>
    <property type="match status" value="1"/>
</dbReference>
<reference evidence="5 6" key="1">
    <citation type="journal article" date="2013" name="Curr. Biol.">
        <title>Shared signatures of parasitism and phylogenomics unite Cryptomycota and microsporidia.</title>
        <authorList>
            <person name="James T.Y."/>
            <person name="Pelin A."/>
            <person name="Bonen L."/>
            <person name="Ahrendt S."/>
            <person name="Sain D."/>
            <person name="Corradi N."/>
            <person name="Stajich J.E."/>
        </authorList>
    </citation>
    <scope>NUCLEOTIDE SEQUENCE [LARGE SCALE GENOMIC DNA]</scope>
    <source>
        <strain evidence="5 6">CSF55</strain>
    </source>
</reference>
<dbReference type="GO" id="GO:0005524">
    <property type="term" value="F:ATP binding"/>
    <property type="evidence" value="ECO:0007669"/>
    <property type="project" value="InterPro"/>
</dbReference>
<dbReference type="GO" id="GO:0016887">
    <property type="term" value="F:ATP hydrolysis activity"/>
    <property type="evidence" value="ECO:0007669"/>
    <property type="project" value="InterPro"/>
</dbReference>
<name>A0A075B327_ROZAC</name>
<protein>
    <submittedName>
        <fullName evidence="5">DNA mismatch repair protein domain-containing protein</fullName>
    </submittedName>
</protein>
<evidence type="ECO:0000259" key="3">
    <source>
        <dbReference type="SMART" id="SM00853"/>
    </source>
</evidence>
<dbReference type="Proteomes" id="UP000030755">
    <property type="component" value="Unassembled WGS sequence"/>
</dbReference>
<dbReference type="Pfam" id="PF13589">
    <property type="entry name" value="HATPase_c_3"/>
    <property type="match status" value="1"/>
</dbReference>
<dbReference type="Pfam" id="PF01119">
    <property type="entry name" value="DNA_mis_repair"/>
    <property type="match status" value="1"/>
</dbReference>
<organism evidence="5 6">
    <name type="scientific">Rozella allomycis (strain CSF55)</name>
    <dbReference type="NCBI Taxonomy" id="988480"/>
    <lineage>
        <taxon>Eukaryota</taxon>
        <taxon>Fungi</taxon>
        <taxon>Fungi incertae sedis</taxon>
        <taxon>Cryptomycota</taxon>
        <taxon>Cryptomycota incertae sedis</taxon>
        <taxon>Rozella</taxon>
    </lineage>
</organism>
<dbReference type="SMART" id="SM01340">
    <property type="entry name" value="DNA_mis_repair"/>
    <property type="match status" value="1"/>
</dbReference>
<dbReference type="Gene3D" id="3.30.230.10">
    <property type="match status" value="1"/>
</dbReference>
<evidence type="ECO:0000256" key="1">
    <source>
        <dbReference type="ARBA" id="ARBA00006082"/>
    </source>
</evidence>
<dbReference type="InterPro" id="IPR020568">
    <property type="entry name" value="Ribosomal_Su5_D2-typ_SF"/>
</dbReference>
<dbReference type="HOGENOM" id="CLU_004131_4_1_1"/>
<dbReference type="OMA" id="SFNNVQY"/>
<proteinExistence type="inferred from homology"/>
<evidence type="ECO:0000313" key="5">
    <source>
        <dbReference type="EMBL" id="EPZ35376.1"/>
    </source>
</evidence>
<evidence type="ECO:0000259" key="4">
    <source>
        <dbReference type="SMART" id="SM01340"/>
    </source>
</evidence>
<dbReference type="GO" id="GO:0140664">
    <property type="term" value="F:ATP-dependent DNA damage sensor activity"/>
    <property type="evidence" value="ECO:0007669"/>
    <property type="project" value="InterPro"/>
</dbReference>
<dbReference type="InterPro" id="IPR014762">
    <property type="entry name" value="DNA_mismatch_repair_CS"/>
</dbReference>
<dbReference type="CDD" id="cd00782">
    <property type="entry name" value="MutL_Trans"/>
    <property type="match status" value="1"/>
</dbReference>
<dbReference type="GO" id="GO:0032300">
    <property type="term" value="C:mismatch repair complex"/>
    <property type="evidence" value="ECO:0007669"/>
    <property type="project" value="InterPro"/>
</dbReference>
<dbReference type="PANTHER" id="PTHR10073">
    <property type="entry name" value="DNA MISMATCH REPAIR PROTEIN MLH, PMS, MUTL"/>
    <property type="match status" value="1"/>
</dbReference>
<dbReference type="STRING" id="988480.A0A075B327"/>
<dbReference type="EMBL" id="KE560847">
    <property type="protein sequence ID" value="EPZ35376.1"/>
    <property type="molecule type" value="Genomic_DNA"/>
</dbReference>
<dbReference type="SMART" id="SM00853">
    <property type="entry name" value="MutL_C"/>
    <property type="match status" value="1"/>
</dbReference>
<dbReference type="Gene3D" id="3.30.1370.100">
    <property type="entry name" value="MutL, C-terminal domain, regulatory subdomain"/>
    <property type="match status" value="1"/>
</dbReference>
<dbReference type="InterPro" id="IPR037198">
    <property type="entry name" value="MutL_C_sf"/>
</dbReference>
<gene>
    <name evidence="5" type="ORF">O9G_003030</name>
</gene>
<dbReference type="InterPro" id="IPR014790">
    <property type="entry name" value="MutL_C"/>
</dbReference>
<sequence>MIKKLDFRLTSTITSGQVIPEVSSFIKELVDNSLDANATYVDIKFFSAPTIKIEVSDNGTGISPDDFLNLGKKNYTSKICNFEDLQNVQSLGFRGEALNSICALSQVSIRTATLKSSPKGFDLKLNHMGDIDSKSLCARELVQEFSICYPMVNFKYSTFNKNNETVHLVTKSNDLNRRINDYFGTKNLREFSKSNTNLNLSCIISTEGQEKNRLVLMINKRIAESKLILSLLKQASKENEIKPHFIFLSIELRQRDVDFNLDPNKRNVMFRDDDSIFNTLKAIMNEIYQEINKFKEVEQVPLKRRMEEIDLPMKAVKMDVTDNQIASGRLVDQSEGVTSLNDFAPCKAPSVSRESNLIIHKKNEVSLVEVNQEDFARMKIIGQFNHGFIITKLKQGSKIRLFIIDQHASDEKYNFEMLNKYSKIQTQHLISPKEFSLTPASEQLIWDSREEFEKFGFNFIFEKNNTPGQRLSSVSVPTVIQSKFDSIFSNWNDISETIDLIQKEFKSYYATKACRKSVMIGTPLNNFQMRKIIKHLEQLDQPWNCPHGRPTIRHLLDFDETL</sequence>
<dbReference type="GO" id="GO:0006298">
    <property type="term" value="P:mismatch repair"/>
    <property type="evidence" value="ECO:0007669"/>
    <property type="project" value="InterPro"/>
</dbReference>
<keyword evidence="6" id="KW-1185">Reference proteome</keyword>
<feature type="domain" description="MutL C-terminal dimerisation" evidence="3">
    <location>
        <begin position="380"/>
        <end position="524"/>
    </location>
</feature>
<accession>A0A075B327</accession>